<dbReference type="PANTHER" id="PTHR33751">
    <property type="entry name" value="CBB3-TYPE CYTOCHROME C OXIDASE SUBUNIT FIXP"/>
    <property type="match status" value="1"/>
</dbReference>
<feature type="transmembrane region" description="Helical" evidence="7">
    <location>
        <begin position="20"/>
        <end position="42"/>
    </location>
</feature>
<gene>
    <name evidence="9" type="ORF">GCM10007989_38090</name>
</gene>
<evidence type="ECO:0000313" key="9">
    <source>
        <dbReference type="EMBL" id="GHA38728.1"/>
    </source>
</evidence>
<evidence type="ECO:0000313" key="10">
    <source>
        <dbReference type="Proteomes" id="UP000646579"/>
    </source>
</evidence>
<comment type="caution">
    <text evidence="9">The sequence shown here is derived from an EMBL/GenBank/DDBJ whole genome shotgun (WGS) entry which is preliminary data.</text>
</comment>
<protein>
    <submittedName>
        <fullName evidence="9">Cytochrome c</fullName>
    </submittedName>
</protein>
<dbReference type="GO" id="GO:0046872">
    <property type="term" value="F:metal ion binding"/>
    <property type="evidence" value="ECO:0007669"/>
    <property type="project" value="UniProtKB-KW"/>
</dbReference>
<dbReference type="Pfam" id="PF00034">
    <property type="entry name" value="Cytochrom_C"/>
    <property type="match status" value="1"/>
</dbReference>
<dbReference type="EMBL" id="BMZE01000006">
    <property type="protein sequence ID" value="GHA38728.1"/>
    <property type="molecule type" value="Genomic_DNA"/>
</dbReference>
<keyword evidence="4" id="KW-0249">Electron transport</keyword>
<evidence type="ECO:0000256" key="4">
    <source>
        <dbReference type="ARBA" id="ARBA00022982"/>
    </source>
</evidence>
<dbReference type="Gene3D" id="1.10.760.10">
    <property type="entry name" value="Cytochrome c-like domain"/>
    <property type="match status" value="3"/>
</dbReference>
<keyword evidence="10" id="KW-1185">Reference proteome</keyword>
<dbReference type="InterPro" id="IPR009056">
    <property type="entry name" value="Cyt_c-like_dom"/>
</dbReference>
<keyword evidence="7" id="KW-0812">Transmembrane</keyword>
<sequence>MPKSDVVKVRQLTRWQRIGVASLFVAGALFLGGIVFILSGIYNIGAAREHWSATNFIITILRDRSISVASNGVEVPNLNDSDLYLLGAQLYDGGCNTCHGVPGRQLNPVYRNMLPQPPDLSGAFSDYSARELFWIVNNGLKYTGMPAWPGEGRSDEVWSVVAHLAKLHELGPDNEPRQEPTLPVGKDIAGLGTLPLENCVRCHGDGKTGTVSALVPQLQNLSLPYLVRALEEYRAGTRSSGIMEPIAYEMTDAEIERLTRYYADLPSVQSPAAASPALLERGREIAEQGIPEQDLPRCSSCHNGTDPQIPRLENQSARYLDNQLNLWRETSYRDTLPYGSLMANIGKRMTQDDARAVSAWYASLPPVRGVPQ</sequence>
<evidence type="ECO:0000256" key="6">
    <source>
        <dbReference type="PROSITE-ProRule" id="PRU00433"/>
    </source>
</evidence>
<evidence type="ECO:0000256" key="7">
    <source>
        <dbReference type="SAM" id="Phobius"/>
    </source>
</evidence>
<keyword evidence="2 6" id="KW-0349">Heme</keyword>
<dbReference type="RefSeq" id="WP_189427402.1">
    <property type="nucleotide sequence ID" value="NZ_BMZE01000006.1"/>
</dbReference>
<evidence type="ECO:0000256" key="1">
    <source>
        <dbReference type="ARBA" id="ARBA00022448"/>
    </source>
</evidence>
<dbReference type="PROSITE" id="PS51007">
    <property type="entry name" value="CYTC"/>
    <property type="match status" value="3"/>
</dbReference>
<dbReference type="GO" id="GO:0020037">
    <property type="term" value="F:heme binding"/>
    <property type="evidence" value="ECO:0007669"/>
    <property type="project" value="InterPro"/>
</dbReference>
<feature type="domain" description="Cytochrome c" evidence="8">
    <location>
        <begin position="277"/>
        <end position="365"/>
    </location>
</feature>
<dbReference type="InterPro" id="IPR036909">
    <property type="entry name" value="Cyt_c-like_dom_sf"/>
</dbReference>
<keyword evidence="7" id="KW-1133">Transmembrane helix</keyword>
<evidence type="ECO:0000256" key="2">
    <source>
        <dbReference type="ARBA" id="ARBA00022617"/>
    </source>
</evidence>
<reference evidence="9" key="1">
    <citation type="journal article" date="2014" name="Int. J. Syst. Evol. Microbiol.">
        <title>Complete genome sequence of Corynebacterium casei LMG S-19264T (=DSM 44701T), isolated from a smear-ripened cheese.</title>
        <authorList>
            <consortium name="US DOE Joint Genome Institute (JGI-PGF)"/>
            <person name="Walter F."/>
            <person name="Albersmeier A."/>
            <person name="Kalinowski J."/>
            <person name="Ruckert C."/>
        </authorList>
    </citation>
    <scope>NUCLEOTIDE SEQUENCE</scope>
    <source>
        <strain evidence="9">KCTC 32437</strain>
    </source>
</reference>
<evidence type="ECO:0000256" key="5">
    <source>
        <dbReference type="ARBA" id="ARBA00023004"/>
    </source>
</evidence>
<feature type="domain" description="Cytochrome c" evidence="8">
    <location>
        <begin position="185"/>
        <end position="266"/>
    </location>
</feature>
<reference evidence="9" key="2">
    <citation type="submission" date="2020-09" db="EMBL/GenBank/DDBJ databases">
        <authorList>
            <person name="Sun Q."/>
            <person name="Kim S."/>
        </authorList>
    </citation>
    <scope>NUCLEOTIDE SEQUENCE</scope>
    <source>
        <strain evidence="9">KCTC 32437</strain>
    </source>
</reference>
<keyword evidence="1" id="KW-0813">Transport</keyword>
<evidence type="ECO:0000259" key="8">
    <source>
        <dbReference type="PROSITE" id="PS51007"/>
    </source>
</evidence>
<accession>A0A918VXG7</accession>
<organism evidence="9 10">
    <name type="scientific">Devosia pacifica</name>
    <dbReference type="NCBI Taxonomy" id="1335967"/>
    <lineage>
        <taxon>Bacteria</taxon>
        <taxon>Pseudomonadati</taxon>
        <taxon>Pseudomonadota</taxon>
        <taxon>Alphaproteobacteria</taxon>
        <taxon>Hyphomicrobiales</taxon>
        <taxon>Devosiaceae</taxon>
        <taxon>Devosia</taxon>
    </lineage>
</organism>
<dbReference type="Proteomes" id="UP000646579">
    <property type="component" value="Unassembled WGS sequence"/>
</dbReference>
<dbReference type="InterPro" id="IPR050597">
    <property type="entry name" value="Cytochrome_c_Oxidase_Subunit"/>
</dbReference>
<dbReference type="AlphaFoldDB" id="A0A918VXG7"/>
<dbReference type="SUPFAM" id="SSF46626">
    <property type="entry name" value="Cytochrome c"/>
    <property type="match status" value="3"/>
</dbReference>
<dbReference type="Pfam" id="PF13442">
    <property type="entry name" value="Cytochrome_CBB3"/>
    <property type="match status" value="1"/>
</dbReference>
<feature type="domain" description="Cytochrome c" evidence="8">
    <location>
        <begin position="82"/>
        <end position="168"/>
    </location>
</feature>
<keyword evidence="7" id="KW-0472">Membrane</keyword>
<evidence type="ECO:0000256" key="3">
    <source>
        <dbReference type="ARBA" id="ARBA00022723"/>
    </source>
</evidence>
<name>A0A918VXG7_9HYPH</name>
<dbReference type="GO" id="GO:0009055">
    <property type="term" value="F:electron transfer activity"/>
    <property type="evidence" value="ECO:0007669"/>
    <property type="project" value="InterPro"/>
</dbReference>
<keyword evidence="3 6" id="KW-0479">Metal-binding</keyword>
<proteinExistence type="predicted"/>
<dbReference type="PANTHER" id="PTHR33751:SF9">
    <property type="entry name" value="CYTOCHROME C4"/>
    <property type="match status" value="1"/>
</dbReference>
<keyword evidence="5 6" id="KW-0408">Iron</keyword>